<dbReference type="Gene3D" id="3.30.420.10">
    <property type="entry name" value="Ribonuclease H-like superfamily/Ribonuclease H"/>
    <property type="match status" value="1"/>
</dbReference>
<dbReference type="Pfam" id="PF13358">
    <property type="entry name" value="DDE_3"/>
    <property type="match status" value="1"/>
</dbReference>
<feature type="transmembrane region" description="Helical" evidence="1">
    <location>
        <begin position="24"/>
        <end position="46"/>
    </location>
</feature>
<dbReference type="InterPro" id="IPR036397">
    <property type="entry name" value="RNaseH_sf"/>
</dbReference>
<name>A0A914DR15_9BILA</name>
<keyword evidence="1" id="KW-0472">Membrane</keyword>
<dbReference type="Proteomes" id="UP000887540">
    <property type="component" value="Unplaced"/>
</dbReference>
<keyword evidence="1" id="KW-1133">Transmembrane helix</keyword>
<dbReference type="AlphaFoldDB" id="A0A914DR15"/>
<evidence type="ECO:0000313" key="3">
    <source>
        <dbReference type="Proteomes" id="UP000887540"/>
    </source>
</evidence>
<dbReference type="PANTHER" id="PTHR46068:SF1">
    <property type="entry name" value="TRANSPOSASE IS30-LIKE HTH DOMAIN-CONTAINING PROTEIN"/>
    <property type="match status" value="1"/>
</dbReference>
<keyword evidence="3" id="KW-1185">Reference proteome</keyword>
<feature type="domain" description="Tc1-like transposase DDE" evidence="2">
    <location>
        <begin position="212"/>
        <end position="377"/>
    </location>
</feature>
<evidence type="ECO:0000313" key="4">
    <source>
        <dbReference type="WBParaSite" id="ACRNAN_scaffold3380.g26777.t1"/>
    </source>
</evidence>
<feature type="transmembrane region" description="Helical" evidence="1">
    <location>
        <begin position="58"/>
        <end position="78"/>
    </location>
</feature>
<accession>A0A914DR15</accession>
<dbReference type="WBParaSite" id="ACRNAN_scaffold3380.g26777.t1">
    <property type="protein sequence ID" value="ACRNAN_scaffold3380.g26777.t1"/>
    <property type="gene ID" value="ACRNAN_scaffold3380.g26777"/>
</dbReference>
<protein>
    <submittedName>
        <fullName evidence="4">Tc1-like transposase DDE domain-containing protein</fullName>
    </submittedName>
</protein>
<keyword evidence="1" id="KW-0812">Transmembrane</keyword>
<dbReference type="GO" id="GO:0003676">
    <property type="term" value="F:nucleic acid binding"/>
    <property type="evidence" value="ECO:0007669"/>
    <property type="project" value="InterPro"/>
</dbReference>
<sequence>MSLLNSETSHPTIHIFLWCGKIKIMGLIFLSGIFLVAMAIFHEILYLKWAPEERDWPIMKICTAIYSIYVGLIGLNMMKSACKYILREYFSNFVADSQKYEFQLVSKAIRRGATEDRPGRGRKRTARTRENVRKIKAKIKRNDSSRRNSKRKLAKAYGVSPSSALNILKKDLGLKSWRPLKRHDLTKKKRDLRKARCPALLNRFGGGRHRLVVFTDEKPFSIEQVSNAQNDRVWSTEKPSTDYRVITRTQKPKSVMVWAAITHRGKGPLVFIDSDVKIDRWNYMEMMEEHLLPWAKETFGWDEDTGEYEIEWVYQQDSAPSHKAKETQQWLRENVPGFITVKEWPPYSPDLNPLDYTVWGYIESIACAKPHESVESLKKSIQKAWDDMPDDMVKRMVDTWPGKLQACIDSEGGYIE</sequence>
<dbReference type="InterPro" id="IPR038717">
    <property type="entry name" value="Tc1-like_DDE_dom"/>
</dbReference>
<dbReference type="PANTHER" id="PTHR46068">
    <property type="entry name" value="PROTEIN CBG27172"/>
    <property type="match status" value="1"/>
</dbReference>
<evidence type="ECO:0000259" key="2">
    <source>
        <dbReference type="Pfam" id="PF13358"/>
    </source>
</evidence>
<organism evidence="3 4">
    <name type="scientific">Acrobeloides nanus</name>
    <dbReference type="NCBI Taxonomy" id="290746"/>
    <lineage>
        <taxon>Eukaryota</taxon>
        <taxon>Metazoa</taxon>
        <taxon>Ecdysozoa</taxon>
        <taxon>Nematoda</taxon>
        <taxon>Chromadorea</taxon>
        <taxon>Rhabditida</taxon>
        <taxon>Tylenchina</taxon>
        <taxon>Cephalobomorpha</taxon>
        <taxon>Cephaloboidea</taxon>
        <taxon>Cephalobidae</taxon>
        <taxon>Acrobeloides</taxon>
    </lineage>
</organism>
<reference evidence="4" key="1">
    <citation type="submission" date="2022-11" db="UniProtKB">
        <authorList>
            <consortium name="WormBaseParasite"/>
        </authorList>
    </citation>
    <scope>IDENTIFICATION</scope>
</reference>
<proteinExistence type="predicted"/>
<evidence type="ECO:0000256" key="1">
    <source>
        <dbReference type="SAM" id="Phobius"/>
    </source>
</evidence>